<gene>
    <name evidence="1" type="ORF">B9G98_00213</name>
</gene>
<reference evidence="1 2" key="1">
    <citation type="submission" date="2017-04" db="EMBL/GenBank/DDBJ databases">
        <title>Genome sequencing of [Candida] sorbophila.</title>
        <authorList>
            <person name="Ahn J.O."/>
        </authorList>
    </citation>
    <scope>NUCLEOTIDE SEQUENCE [LARGE SCALE GENOMIC DNA]</scope>
    <source>
        <strain evidence="1 2">DS02</strain>
    </source>
</reference>
<keyword evidence="2" id="KW-1185">Reference proteome</keyword>
<evidence type="ECO:0000313" key="1">
    <source>
        <dbReference type="EMBL" id="PRT52593.1"/>
    </source>
</evidence>
<organism evidence="1 2">
    <name type="scientific">Wickerhamiella sorbophila</name>
    <dbReference type="NCBI Taxonomy" id="45607"/>
    <lineage>
        <taxon>Eukaryota</taxon>
        <taxon>Fungi</taxon>
        <taxon>Dikarya</taxon>
        <taxon>Ascomycota</taxon>
        <taxon>Saccharomycotina</taxon>
        <taxon>Dipodascomycetes</taxon>
        <taxon>Dipodascales</taxon>
        <taxon>Trichomonascaceae</taxon>
        <taxon>Wickerhamiella</taxon>
    </lineage>
</organism>
<protein>
    <submittedName>
        <fullName evidence="1">Uncharacterized protein</fullName>
    </submittedName>
</protein>
<sequence>MPRIVDYCTAPIQKRRVSITDEMADEVREILGRDLTADDVAREFDVDTDVQEVVREMIAEDVEEEPYPGWAAGMGISEKDWADHYESVEMAMRVKRKFAARRAALAAEYAKKMEKLEQQERKMMPVWSPKSKLIRELNDLIYRGLDKDEVSRLDKAMDELKLLVKKSSAEPPLSPAEKATVSLVEVVEST</sequence>
<dbReference type="RefSeq" id="XP_024662539.1">
    <property type="nucleotide sequence ID" value="XM_024806771.1"/>
</dbReference>
<name>A0A2T0FC59_9ASCO</name>
<proteinExistence type="predicted"/>
<dbReference type="GeneID" id="36513962"/>
<comment type="caution">
    <text evidence="1">The sequence shown here is derived from an EMBL/GenBank/DDBJ whole genome shotgun (WGS) entry which is preliminary data.</text>
</comment>
<accession>A0A2T0FC59</accession>
<dbReference type="EMBL" id="NDIQ01000001">
    <property type="protein sequence ID" value="PRT52593.1"/>
    <property type="molecule type" value="Genomic_DNA"/>
</dbReference>
<dbReference type="AlphaFoldDB" id="A0A2T0FC59"/>
<dbReference type="Proteomes" id="UP000238350">
    <property type="component" value="Unassembled WGS sequence"/>
</dbReference>
<evidence type="ECO:0000313" key="2">
    <source>
        <dbReference type="Proteomes" id="UP000238350"/>
    </source>
</evidence>